<proteinExistence type="inferred from homology"/>
<dbReference type="Pfam" id="PF00005">
    <property type="entry name" value="ABC_tran"/>
    <property type="match status" value="1"/>
</dbReference>
<dbReference type="PANTHER" id="PTHR42711:SF5">
    <property type="entry name" value="ABC TRANSPORTER ATP-BINDING PROTEIN NATA"/>
    <property type="match status" value="1"/>
</dbReference>
<dbReference type="GO" id="GO:0005524">
    <property type="term" value="F:ATP binding"/>
    <property type="evidence" value="ECO:0007669"/>
    <property type="project" value="UniProtKB-KW"/>
</dbReference>
<evidence type="ECO:0000256" key="3">
    <source>
        <dbReference type="ARBA" id="ARBA00022741"/>
    </source>
</evidence>
<evidence type="ECO:0000313" key="6">
    <source>
        <dbReference type="EMBL" id="SVB97206.1"/>
    </source>
</evidence>
<evidence type="ECO:0000256" key="2">
    <source>
        <dbReference type="ARBA" id="ARBA00022448"/>
    </source>
</evidence>
<gene>
    <name evidence="6" type="ORF">METZ01_LOCUS250060</name>
</gene>
<dbReference type="GO" id="GO:0016887">
    <property type="term" value="F:ATP hydrolysis activity"/>
    <property type="evidence" value="ECO:0007669"/>
    <property type="project" value="InterPro"/>
</dbReference>
<feature type="domain" description="ABC transporter" evidence="5">
    <location>
        <begin position="26"/>
        <end position="74"/>
    </location>
</feature>
<organism evidence="6">
    <name type="scientific">marine metagenome</name>
    <dbReference type="NCBI Taxonomy" id="408172"/>
    <lineage>
        <taxon>unclassified sequences</taxon>
        <taxon>metagenomes</taxon>
        <taxon>ecological metagenomes</taxon>
    </lineage>
</organism>
<dbReference type="InterPro" id="IPR003439">
    <property type="entry name" value="ABC_transporter-like_ATP-bd"/>
</dbReference>
<keyword evidence="4" id="KW-0067">ATP-binding</keyword>
<evidence type="ECO:0000256" key="1">
    <source>
        <dbReference type="ARBA" id="ARBA00005417"/>
    </source>
</evidence>
<protein>
    <recommendedName>
        <fullName evidence="5">ABC transporter domain-containing protein</fullName>
    </recommendedName>
</protein>
<keyword evidence="2" id="KW-0813">Transport</keyword>
<evidence type="ECO:0000259" key="5">
    <source>
        <dbReference type="Pfam" id="PF00005"/>
    </source>
</evidence>
<dbReference type="EMBL" id="UINC01066464">
    <property type="protein sequence ID" value="SVB97206.1"/>
    <property type="molecule type" value="Genomic_DNA"/>
</dbReference>
<dbReference type="InterPro" id="IPR050763">
    <property type="entry name" value="ABC_transporter_ATP-binding"/>
</dbReference>
<sequence>MLELKDVQKDYRTYRFGRETGRINALNKLSFSVDRGQVFGFLGPNGAGKTTTIKCIVGILNCDSGSILIEGDDIE</sequence>
<keyword evidence="3" id="KW-0547">Nucleotide-binding</keyword>
<reference evidence="6" key="1">
    <citation type="submission" date="2018-05" db="EMBL/GenBank/DDBJ databases">
        <authorList>
            <person name="Lanie J.A."/>
            <person name="Ng W.-L."/>
            <person name="Kazmierczak K.M."/>
            <person name="Andrzejewski T.M."/>
            <person name="Davidsen T.M."/>
            <person name="Wayne K.J."/>
            <person name="Tettelin H."/>
            <person name="Glass J.I."/>
            <person name="Rusch D."/>
            <person name="Podicherti R."/>
            <person name="Tsui H.-C.T."/>
            <person name="Winkler M.E."/>
        </authorList>
    </citation>
    <scope>NUCLEOTIDE SEQUENCE</scope>
</reference>
<dbReference type="InterPro" id="IPR027417">
    <property type="entry name" value="P-loop_NTPase"/>
</dbReference>
<accession>A0A382IC70</accession>
<evidence type="ECO:0000256" key="4">
    <source>
        <dbReference type="ARBA" id="ARBA00022840"/>
    </source>
</evidence>
<dbReference type="PANTHER" id="PTHR42711">
    <property type="entry name" value="ABC TRANSPORTER ATP-BINDING PROTEIN"/>
    <property type="match status" value="1"/>
</dbReference>
<comment type="similarity">
    <text evidence="1">Belongs to the ABC transporter superfamily.</text>
</comment>
<dbReference type="Gene3D" id="3.40.50.300">
    <property type="entry name" value="P-loop containing nucleotide triphosphate hydrolases"/>
    <property type="match status" value="1"/>
</dbReference>
<name>A0A382IC70_9ZZZZ</name>
<dbReference type="AlphaFoldDB" id="A0A382IC70"/>
<feature type="non-terminal residue" evidence="6">
    <location>
        <position position="75"/>
    </location>
</feature>
<dbReference type="SUPFAM" id="SSF52540">
    <property type="entry name" value="P-loop containing nucleoside triphosphate hydrolases"/>
    <property type="match status" value="1"/>
</dbReference>